<dbReference type="PANTHER" id="PTHR31005:SF8">
    <property type="entry name" value="DUF4139 DOMAIN-CONTAINING PROTEIN"/>
    <property type="match status" value="1"/>
</dbReference>
<evidence type="ECO:0000256" key="1">
    <source>
        <dbReference type="SAM" id="MobiDB-lite"/>
    </source>
</evidence>
<proteinExistence type="predicted"/>
<dbReference type="Pfam" id="PF13598">
    <property type="entry name" value="DUF4139"/>
    <property type="match status" value="1"/>
</dbReference>
<reference evidence="4 6" key="1">
    <citation type="submission" date="2020-01" db="EMBL/GenBank/DDBJ databases">
        <authorList>
            <consortium name="DOE Joint Genome Institute"/>
            <person name="Haridas S."/>
            <person name="Albert R."/>
            <person name="Binder M."/>
            <person name="Bloem J."/>
            <person name="Labutti K."/>
            <person name="Salamov A."/>
            <person name="Andreopoulos B."/>
            <person name="Baker S.E."/>
            <person name="Barry K."/>
            <person name="Bills G."/>
            <person name="Bluhm B.H."/>
            <person name="Cannon C."/>
            <person name="Castanera R."/>
            <person name="Culley D.E."/>
            <person name="Daum C."/>
            <person name="Ezra D."/>
            <person name="Gonzalez J.B."/>
            <person name="Henrissat B."/>
            <person name="Kuo A."/>
            <person name="Liang C."/>
            <person name="Lipzen A."/>
            <person name="Lutzoni F."/>
            <person name="Magnuson J."/>
            <person name="Mondo S."/>
            <person name="Nolan M."/>
            <person name="Ohm R."/>
            <person name="Pangilinan J."/>
            <person name="Park H.-J."/>
            <person name="Ramirez L."/>
            <person name="Alfaro M."/>
            <person name="Sun H."/>
            <person name="Tritt A."/>
            <person name="Yoshinaga Y."/>
            <person name="Zwiers L.-H."/>
            <person name="Turgeon B.G."/>
            <person name="Goodwin S.B."/>
            <person name="Spatafora J.W."/>
            <person name="Crous P.W."/>
            <person name="Grigoriev I.V."/>
        </authorList>
    </citation>
    <scope>NUCLEOTIDE SEQUENCE</scope>
    <source>
        <strain evidence="4 6">CBS 781.70</strain>
    </source>
</reference>
<evidence type="ECO:0000313" key="4">
    <source>
        <dbReference type="EMBL" id="KAF1814719.1"/>
    </source>
</evidence>
<protein>
    <recommendedName>
        <fullName evidence="7">DUF4139 domain-containing protein</fullName>
    </recommendedName>
</protein>
<feature type="compositionally biased region" description="Basic and acidic residues" evidence="1">
    <location>
        <begin position="192"/>
        <end position="205"/>
    </location>
</feature>
<feature type="compositionally biased region" description="Gly residues" evidence="1">
    <location>
        <begin position="727"/>
        <end position="740"/>
    </location>
</feature>
<dbReference type="Pfam" id="PF13600">
    <property type="entry name" value="DUF4140"/>
    <property type="match status" value="1"/>
</dbReference>
<dbReference type="InterPro" id="IPR025554">
    <property type="entry name" value="DUF4140"/>
</dbReference>
<dbReference type="GeneID" id="54415126"/>
<dbReference type="EMBL" id="ML975152">
    <property type="protein sequence ID" value="KAF1814719.1"/>
    <property type="molecule type" value="Genomic_DNA"/>
</dbReference>
<feature type="region of interest" description="Disordered" evidence="1">
    <location>
        <begin position="192"/>
        <end position="218"/>
    </location>
</feature>
<dbReference type="InterPro" id="IPR037291">
    <property type="entry name" value="DUF4139"/>
</dbReference>
<dbReference type="InterPro" id="IPR011935">
    <property type="entry name" value="CHP02231"/>
</dbReference>
<evidence type="ECO:0000313" key="6">
    <source>
        <dbReference type="RefSeq" id="XP_033536350.1"/>
    </source>
</evidence>
<feature type="domain" description="DUF4140" evidence="3">
    <location>
        <begin position="20"/>
        <end position="130"/>
    </location>
</feature>
<reference evidence="6" key="2">
    <citation type="submission" date="2020-04" db="EMBL/GenBank/DDBJ databases">
        <authorList>
            <consortium name="NCBI Genome Project"/>
        </authorList>
    </citation>
    <scope>NUCLEOTIDE SEQUENCE</scope>
    <source>
        <strain evidence="6">CBS 781.70</strain>
    </source>
</reference>
<dbReference type="Proteomes" id="UP000504638">
    <property type="component" value="Unplaced"/>
</dbReference>
<feature type="domain" description="DUF4139" evidence="2">
    <location>
        <begin position="305"/>
        <end position="782"/>
    </location>
</feature>
<evidence type="ECO:0000259" key="2">
    <source>
        <dbReference type="Pfam" id="PF13598"/>
    </source>
</evidence>
<evidence type="ECO:0008006" key="7">
    <source>
        <dbReference type="Google" id="ProtNLM"/>
    </source>
</evidence>
<dbReference type="RefSeq" id="XP_033536350.1">
    <property type="nucleotide sequence ID" value="XM_033674556.1"/>
</dbReference>
<evidence type="ECO:0000259" key="3">
    <source>
        <dbReference type="Pfam" id="PF13600"/>
    </source>
</evidence>
<keyword evidence="5" id="KW-1185">Reference proteome</keyword>
<organism evidence="4">
    <name type="scientific">Eremomyces bilateralis CBS 781.70</name>
    <dbReference type="NCBI Taxonomy" id="1392243"/>
    <lineage>
        <taxon>Eukaryota</taxon>
        <taxon>Fungi</taxon>
        <taxon>Dikarya</taxon>
        <taxon>Ascomycota</taxon>
        <taxon>Pezizomycotina</taxon>
        <taxon>Dothideomycetes</taxon>
        <taxon>Dothideomycetes incertae sedis</taxon>
        <taxon>Eremomycetales</taxon>
        <taxon>Eremomycetaceae</taxon>
        <taxon>Eremomyces</taxon>
    </lineage>
</organism>
<accession>A0A6G1GA49</accession>
<feature type="region of interest" description="Disordered" evidence="1">
    <location>
        <begin position="713"/>
        <end position="742"/>
    </location>
</feature>
<name>A0A6G1GA49_9PEZI</name>
<gene>
    <name evidence="4 6" type="ORF">P152DRAFT_230229</name>
</gene>
<evidence type="ECO:0000313" key="5">
    <source>
        <dbReference type="Proteomes" id="UP000504638"/>
    </source>
</evidence>
<dbReference type="AlphaFoldDB" id="A0A6G1GA49"/>
<sequence>MANEFPKQEINIKDLPTKAVTLYPSRAHVVRDINDLVLKPGPNEIEFYGLTPTADEHSIQIDGRGSATIVDMTVELVPNREIFEEVYPEEDASDEEDNFYEYADSDDEPEEVRAIAAEIKTVQSLIKDKTEVQISATHRLDALDAYIKRVNPRDQSPEAISTTMQMYSAERASVYVSRERASDELTTLHKQLARKENEKSKAGKAERKRKKKVENEKRKEQDLLFRKRVEKRKEAARIKEERLKFWPKSVYRVVVTLETSIDTPNSSRRNSFDSVTIAQGQIPESVGKSNDKTIYSSSKDSMVSLSLSYVTHEASWSPVYDISISSVTKSATIVYRAEFANCSSETWKDAKVVLSTSQTSYQGLSDKVPHMHPWRVRIGKGYADPNSGLLSLAERNRLNNANTSIAKTLNRSELFGRDGGSMRNVKNKRLILMDQTQEWSKQTVPAYQTQAASQLPLSSRGGFGNTGGLDGFRNVEEASDGFQRSRQTPVQPGAVHSGIERVLARGEHLNSAPSAFNARGIDRCIAVGSDNGPSIEFEESNWADHGLTATYDMPGTRTLAPSSVMRRHKIASLISPHIVLSHIAVPKLRAAAFLRAKLKNPSQTVTLLRGTAGITLDGTFLGNMSLPRVAAGQTFELPLGVDPGVQVNYPKPTVRRATQGIFSKESSETFVRSIWVTNTKAIPINLLVLDQVPVSEDEKLRIEVLTPRELGREGDSVRTGWSAKEGVAGGSGSASGGTVKGGEEKWGKAVASVKKEGEVSWAVDLEKGLACLLKLEYEARLPSNERIVSA</sequence>
<dbReference type="PANTHER" id="PTHR31005">
    <property type="entry name" value="DUF4139 DOMAIN-CONTAINING PROTEIN"/>
    <property type="match status" value="1"/>
</dbReference>
<dbReference type="OrthoDB" id="10068793at2759"/>
<reference evidence="6" key="3">
    <citation type="submission" date="2025-04" db="UniProtKB">
        <authorList>
            <consortium name="RefSeq"/>
        </authorList>
    </citation>
    <scope>IDENTIFICATION</scope>
    <source>
        <strain evidence="6">CBS 781.70</strain>
    </source>
</reference>